<accession>A0A9X2S6R6</accession>
<comment type="caution">
    <text evidence="1">The sequence shown here is derived from an EMBL/GenBank/DDBJ whole genome shotgun (WGS) entry which is preliminary data.</text>
</comment>
<dbReference type="EMBL" id="JANJZL010000004">
    <property type="protein sequence ID" value="MCR2043922.1"/>
    <property type="molecule type" value="Genomic_DNA"/>
</dbReference>
<protein>
    <submittedName>
        <fullName evidence="1">Uncharacterized protein</fullName>
    </submittedName>
</protein>
<evidence type="ECO:0000313" key="2">
    <source>
        <dbReference type="Proteomes" id="UP001142078"/>
    </source>
</evidence>
<organism evidence="1 2">
    <name type="scientific">Anaerosalibacter massiliensis</name>
    <dbReference type="NCBI Taxonomy" id="1347392"/>
    <lineage>
        <taxon>Bacteria</taxon>
        <taxon>Bacillati</taxon>
        <taxon>Bacillota</taxon>
        <taxon>Tissierellia</taxon>
        <taxon>Tissierellales</taxon>
        <taxon>Sporanaerobacteraceae</taxon>
        <taxon>Anaerosalibacter</taxon>
    </lineage>
</organism>
<proteinExistence type="predicted"/>
<dbReference type="Proteomes" id="UP001142078">
    <property type="component" value="Unassembled WGS sequence"/>
</dbReference>
<name>A0A9X2S6R6_9FIRM</name>
<evidence type="ECO:0000313" key="1">
    <source>
        <dbReference type="EMBL" id="MCR2043922.1"/>
    </source>
</evidence>
<reference evidence="1" key="1">
    <citation type="submission" date="2022-07" db="EMBL/GenBank/DDBJ databases">
        <title>Enhanced cultured diversity of the mouse gut microbiota enables custom-made synthetic communities.</title>
        <authorList>
            <person name="Afrizal A."/>
        </authorList>
    </citation>
    <scope>NUCLEOTIDE SEQUENCE</scope>
    <source>
        <strain evidence="1">DSM 29482</strain>
    </source>
</reference>
<dbReference type="AlphaFoldDB" id="A0A9X2S6R6"/>
<dbReference type="RefSeq" id="WP_257490364.1">
    <property type="nucleotide sequence ID" value="NZ_JANJZL010000004.1"/>
</dbReference>
<keyword evidence="2" id="KW-1185">Reference proteome</keyword>
<gene>
    <name evidence="1" type="ORF">NSA23_07280</name>
</gene>
<sequence length="155" mass="17827">MKKVDKVFEDIVLKGNMGSIDLKEEAIYYNNKLYAPISKVVNIMGGQGYWNKEKTEIIIKPYKDLAQYNSEKGEIFAYGIIMSINYENGKIEIEQYLDENTKKISSKFKVSEDADIVLKRNDKKMKLDFSDLKAGEDIGLILDKDENIKAIILEK</sequence>